<reference evidence="6" key="4">
    <citation type="submission" date="2025-09" db="UniProtKB">
        <authorList>
            <consortium name="Ensembl"/>
        </authorList>
    </citation>
    <scope>IDENTIFICATION</scope>
    <source>
        <strain evidence="6">HSOK</strain>
    </source>
</reference>
<keyword evidence="3" id="KW-0687">Ribonucleoprotein</keyword>
<keyword evidence="2" id="KW-0689">Ribosomal protein</keyword>
<dbReference type="InterPro" id="IPR043141">
    <property type="entry name" value="Ribosomal_uL10-like_sf"/>
</dbReference>
<organism evidence="6 7">
    <name type="scientific">Oryzias latipes</name>
    <name type="common">Japanese rice fish</name>
    <name type="synonym">Japanese killifish</name>
    <dbReference type="NCBI Taxonomy" id="8090"/>
    <lineage>
        <taxon>Eukaryota</taxon>
        <taxon>Metazoa</taxon>
        <taxon>Chordata</taxon>
        <taxon>Craniata</taxon>
        <taxon>Vertebrata</taxon>
        <taxon>Euteleostomi</taxon>
        <taxon>Actinopterygii</taxon>
        <taxon>Neopterygii</taxon>
        <taxon>Teleostei</taxon>
        <taxon>Neoteleostei</taxon>
        <taxon>Acanthomorphata</taxon>
        <taxon>Ovalentaria</taxon>
        <taxon>Atherinomorphae</taxon>
        <taxon>Beloniformes</taxon>
        <taxon>Adrianichthyidae</taxon>
        <taxon>Oryziinae</taxon>
        <taxon>Oryzias</taxon>
    </lineage>
</organism>
<evidence type="ECO:0000256" key="1">
    <source>
        <dbReference type="ARBA" id="ARBA00008889"/>
    </source>
</evidence>
<evidence type="ECO:0000256" key="2">
    <source>
        <dbReference type="ARBA" id="ARBA00022980"/>
    </source>
</evidence>
<evidence type="ECO:0000313" key="7">
    <source>
        <dbReference type="Proteomes" id="UP000265200"/>
    </source>
</evidence>
<comment type="similarity">
    <text evidence="1">Belongs to the universal ribosomal protein uL10 family.</text>
</comment>
<dbReference type="InterPro" id="IPR047865">
    <property type="entry name" value="Ribosomal_uL10_bac_type"/>
</dbReference>
<evidence type="ECO:0000256" key="4">
    <source>
        <dbReference type="ARBA" id="ARBA00035707"/>
    </source>
</evidence>
<dbReference type="GO" id="GO:1990904">
    <property type="term" value="C:ribonucleoprotein complex"/>
    <property type="evidence" value="ECO:0007669"/>
    <property type="project" value="UniProtKB-KW"/>
</dbReference>
<dbReference type="Gene3D" id="3.30.70.1730">
    <property type="match status" value="1"/>
</dbReference>
<dbReference type="Pfam" id="PF00466">
    <property type="entry name" value="Ribosomal_L10"/>
    <property type="match status" value="1"/>
</dbReference>
<dbReference type="CDD" id="cd05797">
    <property type="entry name" value="Ribosomal_L10"/>
    <property type="match status" value="1"/>
</dbReference>
<dbReference type="Ensembl" id="ENSORLT00015029168.1">
    <property type="protein sequence ID" value="ENSORLP00015020060.1"/>
    <property type="gene ID" value="ENSORLG00015021162.1"/>
</dbReference>
<dbReference type="InterPro" id="IPR001790">
    <property type="entry name" value="Ribosomal_uL10"/>
</dbReference>
<evidence type="ECO:0000313" key="6">
    <source>
        <dbReference type="Ensembl" id="ENSORLP00015020060.1"/>
    </source>
</evidence>
<dbReference type="SUPFAM" id="SSF160369">
    <property type="entry name" value="Ribosomal protein L10-like"/>
    <property type="match status" value="1"/>
</dbReference>
<accession>A0A3P9IJP7</accession>
<reference evidence="6 7" key="2">
    <citation type="submission" date="2017-04" db="EMBL/GenBank/DDBJ databases">
        <title>CpG methylation of centromeres and impact of large insertions on vertebrate speciation.</title>
        <authorList>
            <person name="Ichikawa K."/>
            <person name="Yoshimura J."/>
            <person name="Morishita S."/>
        </authorList>
    </citation>
    <scope>NUCLEOTIDE SEQUENCE</scope>
    <source>
        <strain evidence="6 7">HSOK</strain>
    </source>
</reference>
<evidence type="ECO:0000256" key="5">
    <source>
        <dbReference type="ARBA" id="ARBA00035716"/>
    </source>
</evidence>
<dbReference type="Proteomes" id="UP000265200">
    <property type="component" value="Chromosome 19"/>
</dbReference>
<evidence type="ECO:0000256" key="3">
    <source>
        <dbReference type="ARBA" id="ARBA00023274"/>
    </source>
</evidence>
<protein>
    <recommendedName>
        <fullName evidence="4">Large ribosomal subunit protein uL10m</fullName>
    </recommendedName>
    <alternativeName>
        <fullName evidence="5">39S ribosomal protein L10, mitochondrial</fullName>
    </alternativeName>
</protein>
<dbReference type="GO" id="GO:0005840">
    <property type="term" value="C:ribosome"/>
    <property type="evidence" value="ECO:0007669"/>
    <property type="project" value="UniProtKB-KW"/>
</dbReference>
<reference evidence="6" key="3">
    <citation type="submission" date="2025-08" db="UniProtKB">
        <authorList>
            <consortium name="Ensembl"/>
        </authorList>
    </citation>
    <scope>IDENTIFICATION</scope>
    <source>
        <strain evidence="6">HSOK</strain>
    </source>
</reference>
<dbReference type="PANTHER" id="PTHR11560">
    <property type="entry name" value="39S RIBOSOMAL PROTEIN L10, MITOCHONDRIAL"/>
    <property type="match status" value="1"/>
</dbReference>
<sequence length="262" mass="29130">MCYVTSGRTAKMAATLCAKLLPKQGWLPLSVSVRHGSKAVTRHRRPQHILKKKILAVTEYIPPTRDAPPGAYPHQIKRGQEECTGLMLLIKEDLKKVFQDYKMIAVVQNNNSNTDDMLTLRHRLHKHGISVKFFPNQVMHLFLSDSIYGSMAPLFIGPTVLFVSKTPKVREMLSTLRVSPQMTLLGACIDNTLLSVQGVLHYSKLPSMTVVQGELVSGLTMLTSQTVSVLQRHPGHLSALLQQYVKQQSSETTSEAKTESAT</sequence>
<name>A0A3P9IJP7_ORYLA</name>
<proteinExistence type="inferred from homology"/>
<reference key="1">
    <citation type="journal article" date="2007" name="Nature">
        <title>The medaka draft genome and insights into vertebrate genome evolution.</title>
        <authorList>
            <person name="Kasahara M."/>
            <person name="Naruse K."/>
            <person name="Sasaki S."/>
            <person name="Nakatani Y."/>
            <person name="Qu W."/>
            <person name="Ahsan B."/>
            <person name="Yamada T."/>
            <person name="Nagayasu Y."/>
            <person name="Doi K."/>
            <person name="Kasai Y."/>
            <person name="Jindo T."/>
            <person name="Kobayashi D."/>
            <person name="Shimada A."/>
            <person name="Toyoda A."/>
            <person name="Kuroki Y."/>
            <person name="Fujiyama A."/>
            <person name="Sasaki T."/>
            <person name="Shimizu A."/>
            <person name="Asakawa S."/>
            <person name="Shimizu N."/>
            <person name="Hashimoto S."/>
            <person name="Yang J."/>
            <person name="Lee Y."/>
            <person name="Matsushima K."/>
            <person name="Sugano S."/>
            <person name="Sakaizumi M."/>
            <person name="Narita T."/>
            <person name="Ohishi K."/>
            <person name="Haga S."/>
            <person name="Ohta F."/>
            <person name="Nomoto H."/>
            <person name="Nogata K."/>
            <person name="Morishita T."/>
            <person name="Endo T."/>
            <person name="Shin-I T."/>
            <person name="Takeda H."/>
            <person name="Morishita S."/>
            <person name="Kohara Y."/>
        </authorList>
    </citation>
    <scope>NUCLEOTIDE SEQUENCE [LARGE SCALE GENOMIC DNA]</scope>
    <source>
        <strain>Hd-rR</strain>
    </source>
</reference>
<dbReference type="AlphaFoldDB" id="A0A3P9IJP7"/>